<proteinExistence type="inferred from homology"/>
<keyword evidence="8 11" id="KW-0472">Membrane</keyword>
<dbReference type="GO" id="GO:0012505">
    <property type="term" value="C:endomembrane system"/>
    <property type="evidence" value="ECO:0007669"/>
    <property type="project" value="UniProtKB-SubCell"/>
</dbReference>
<evidence type="ECO:0000256" key="2">
    <source>
        <dbReference type="ARBA" id="ARBA00008661"/>
    </source>
</evidence>
<dbReference type="EnsemblMetazoa" id="XM_011405267.2">
    <property type="protein sequence ID" value="XP_011403569.1"/>
    <property type="gene ID" value="LOC100637378"/>
</dbReference>
<dbReference type="AlphaFoldDB" id="A0AAN0IL28"/>
<keyword evidence="7 11" id="KW-1133">Transmembrane helix</keyword>
<evidence type="ECO:0000256" key="9">
    <source>
        <dbReference type="ARBA" id="ARBA00037847"/>
    </source>
</evidence>
<evidence type="ECO:0000313" key="13">
    <source>
        <dbReference type="EnsemblMetazoa" id="XP_011403569.1"/>
    </source>
</evidence>
<keyword evidence="6" id="KW-0735">Signal-anchor</keyword>
<evidence type="ECO:0000256" key="4">
    <source>
        <dbReference type="ARBA" id="ARBA00022679"/>
    </source>
</evidence>
<dbReference type="Gene3D" id="3.90.550.50">
    <property type="match status" value="1"/>
</dbReference>
<reference evidence="14" key="1">
    <citation type="journal article" date="2010" name="Nature">
        <title>The Amphimedon queenslandica genome and the evolution of animal complexity.</title>
        <authorList>
            <person name="Srivastava M."/>
            <person name="Simakov O."/>
            <person name="Chapman J."/>
            <person name="Fahey B."/>
            <person name="Gauthier M.E."/>
            <person name="Mitros T."/>
            <person name="Richards G.S."/>
            <person name="Conaco C."/>
            <person name="Dacre M."/>
            <person name="Hellsten U."/>
            <person name="Larroux C."/>
            <person name="Putnam N.H."/>
            <person name="Stanke M."/>
            <person name="Adamska M."/>
            <person name="Darling A."/>
            <person name="Degnan S.M."/>
            <person name="Oakley T.H."/>
            <person name="Plachetzki D.C."/>
            <person name="Zhai Y."/>
            <person name="Adamski M."/>
            <person name="Calcino A."/>
            <person name="Cummins S.F."/>
            <person name="Goodstein D.M."/>
            <person name="Harris C."/>
            <person name="Jackson D.J."/>
            <person name="Leys S.P."/>
            <person name="Shu S."/>
            <person name="Woodcroft B.J."/>
            <person name="Vervoort M."/>
            <person name="Kosik K.S."/>
            <person name="Manning G."/>
            <person name="Degnan B.M."/>
            <person name="Rokhsar D.S."/>
        </authorList>
    </citation>
    <scope>NUCLEOTIDE SEQUENCE [LARGE SCALE GENOMIC DNA]</scope>
</reference>
<dbReference type="GO" id="GO:0016020">
    <property type="term" value="C:membrane"/>
    <property type="evidence" value="ECO:0007669"/>
    <property type="project" value="UniProtKB-SubCell"/>
</dbReference>
<evidence type="ECO:0000256" key="7">
    <source>
        <dbReference type="ARBA" id="ARBA00022989"/>
    </source>
</evidence>
<comment type="subcellular location">
    <subcellularLocation>
        <location evidence="9">Endomembrane system</location>
        <topology evidence="9">Single-pass membrane protein</topology>
    </subcellularLocation>
    <subcellularLocation>
        <location evidence="1">Membrane</location>
        <topology evidence="1">Single-pass type II membrane protein</topology>
    </subcellularLocation>
</comment>
<evidence type="ECO:0000256" key="8">
    <source>
        <dbReference type="ARBA" id="ARBA00023136"/>
    </source>
</evidence>
<evidence type="ECO:0000256" key="3">
    <source>
        <dbReference type="ARBA" id="ARBA00022676"/>
    </source>
</evidence>
<evidence type="ECO:0000256" key="1">
    <source>
        <dbReference type="ARBA" id="ARBA00004606"/>
    </source>
</evidence>
<reference evidence="13" key="2">
    <citation type="submission" date="2024-06" db="UniProtKB">
        <authorList>
            <consortium name="EnsemblMetazoa"/>
        </authorList>
    </citation>
    <scope>IDENTIFICATION</scope>
</reference>
<keyword evidence="14" id="KW-1185">Reference proteome</keyword>
<feature type="compositionally biased region" description="Polar residues" evidence="10">
    <location>
        <begin position="55"/>
        <end position="98"/>
    </location>
</feature>
<sequence>MSRAKVYIVVGIGLALLLLVIFYETGTNNVVKRNITYLRVPHIMTLATDRPPAANLTTTVQPTVNTNDNENPSSVSSPITTPAGSTPTSHTSSVQSPSDIPYIDPRTLNESGFIEYSLGVSPLSDMKLVGHRVPEKILIPVDISDIFISVKTSSLNAYRQQTVFLTWAQTVPIDQISFTTDKATNWTDAFAAHGYKINTAPHCGLGHTDYSLCCKSGVEYDQFYKAIEAGRNFSWMCHIDDDEYMNVWKLKRMLIKYDPNKPWYIGKSHHEYWKLNPSNSGNFPEAKRKIYKFNTGNVYCLSKQIMKETEKYFRGRNFIKTCEKAHWIDDVTIAIVIVAVLGYEPTEEKQMWSHYEVLDQLPKSESLKMINFGYGKLEFGFHGRWNTSLNLPNPRFSYNADPTRFLSYHCMMYPKLKWCQ</sequence>
<comment type="similarity">
    <text evidence="2">Belongs to the glycosyltransferase 31 family.</text>
</comment>
<evidence type="ECO:0000259" key="12">
    <source>
        <dbReference type="Pfam" id="PF02434"/>
    </source>
</evidence>
<evidence type="ECO:0000256" key="11">
    <source>
        <dbReference type="SAM" id="Phobius"/>
    </source>
</evidence>
<dbReference type="GO" id="GO:0016757">
    <property type="term" value="F:glycosyltransferase activity"/>
    <property type="evidence" value="ECO:0007669"/>
    <property type="project" value="UniProtKB-KW"/>
</dbReference>
<dbReference type="GeneID" id="100637378"/>
<keyword evidence="3" id="KW-0328">Glycosyltransferase</keyword>
<name>A0AAN0IL28_AMPQE</name>
<dbReference type="PANTHER" id="PTHR10811">
    <property type="entry name" value="FRINGE-RELATED"/>
    <property type="match status" value="1"/>
</dbReference>
<organism evidence="13 14">
    <name type="scientific">Amphimedon queenslandica</name>
    <name type="common">Sponge</name>
    <dbReference type="NCBI Taxonomy" id="400682"/>
    <lineage>
        <taxon>Eukaryota</taxon>
        <taxon>Metazoa</taxon>
        <taxon>Porifera</taxon>
        <taxon>Demospongiae</taxon>
        <taxon>Heteroscleromorpha</taxon>
        <taxon>Haplosclerida</taxon>
        <taxon>Niphatidae</taxon>
        <taxon>Amphimedon</taxon>
    </lineage>
</organism>
<evidence type="ECO:0000313" key="14">
    <source>
        <dbReference type="Proteomes" id="UP000007879"/>
    </source>
</evidence>
<keyword evidence="4" id="KW-0808">Transferase</keyword>
<dbReference type="Proteomes" id="UP000007879">
    <property type="component" value="Unassembled WGS sequence"/>
</dbReference>
<accession>A0AAN0IL28</accession>
<dbReference type="InterPro" id="IPR003378">
    <property type="entry name" value="Fringe-like_glycosylTrfase"/>
</dbReference>
<evidence type="ECO:0000256" key="6">
    <source>
        <dbReference type="ARBA" id="ARBA00022968"/>
    </source>
</evidence>
<evidence type="ECO:0000256" key="10">
    <source>
        <dbReference type="SAM" id="MobiDB-lite"/>
    </source>
</evidence>
<feature type="transmembrane region" description="Helical" evidence="11">
    <location>
        <begin position="6"/>
        <end position="23"/>
    </location>
</feature>
<feature type="region of interest" description="Disordered" evidence="10">
    <location>
        <begin position="54"/>
        <end position="102"/>
    </location>
</feature>
<protein>
    <recommendedName>
        <fullName evidence="12">Fringe-like glycosyltransferase domain-containing protein</fullName>
    </recommendedName>
</protein>
<dbReference type="Pfam" id="PF02434">
    <property type="entry name" value="Fringe"/>
    <property type="match status" value="1"/>
</dbReference>
<keyword evidence="5 11" id="KW-0812">Transmembrane</keyword>
<feature type="domain" description="Fringe-like glycosyltransferase" evidence="12">
    <location>
        <begin position="141"/>
        <end position="404"/>
    </location>
</feature>
<evidence type="ECO:0000256" key="5">
    <source>
        <dbReference type="ARBA" id="ARBA00022692"/>
    </source>
</evidence>
<dbReference type="RefSeq" id="XP_011403569.1">
    <property type="nucleotide sequence ID" value="XM_011405267.2"/>
</dbReference>
<dbReference type="KEGG" id="aqu:100637378"/>